<keyword evidence="3" id="KW-1185">Reference proteome</keyword>
<comment type="caution">
    <text evidence="2">The sequence shown here is derived from an EMBL/GenBank/DDBJ whole genome shotgun (WGS) entry which is preliminary data.</text>
</comment>
<accession>A0AAD7UX63</accession>
<organism evidence="2 3">
    <name type="scientific">Lichtheimia ornata</name>
    <dbReference type="NCBI Taxonomy" id="688661"/>
    <lineage>
        <taxon>Eukaryota</taxon>
        <taxon>Fungi</taxon>
        <taxon>Fungi incertae sedis</taxon>
        <taxon>Mucoromycota</taxon>
        <taxon>Mucoromycotina</taxon>
        <taxon>Mucoromycetes</taxon>
        <taxon>Mucorales</taxon>
        <taxon>Lichtheimiaceae</taxon>
        <taxon>Lichtheimia</taxon>
    </lineage>
</organism>
<evidence type="ECO:0000313" key="3">
    <source>
        <dbReference type="Proteomes" id="UP001234581"/>
    </source>
</evidence>
<dbReference type="RefSeq" id="XP_058338670.1">
    <property type="nucleotide sequence ID" value="XM_058490534.1"/>
</dbReference>
<evidence type="ECO:0000313" key="2">
    <source>
        <dbReference type="EMBL" id="KAJ8653756.1"/>
    </source>
</evidence>
<dbReference type="AlphaFoldDB" id="A0AAD7UX63"/>
<feature type="compositionally biased region" description="Basic residues" evidence="1">
    <location>
        <begin position="260"/>
        <end position="275"/>
    </location>
</feature>
<feature type="region of interest" description="Disordered" evidence="1">
    <location>
        <begin position="170"/>
        <end position="202"/>
    </location>
</feature>
<feature type="compositionally biased region" description="Polar residues" evidence="1">
    <location>
        <begin position="276"/>
        <end position="290"/>
    </location>
</feature>
<dbReference type="GeneID" id="83217958"/>
<dbReference type="Proteomes" id="UP001234581">
    <property type="component" value="Unassembled WGS sequence"/>
</dbReference>
<evidence type="ECO:0008006" key="4">
    <source>
        <dbReference type="Google" id="ProtNLM"/>
    </source>
</evidence>
<feature type="compositionally biased region" description="Low complexity" evidence="1">
    <location>
        <begin position="291"/>
        <end position="304"/>
    </location>
</feature>
<evidence type="ECO:0000256" key="1">
    <source>
        <dbReference type="SAM" id="MobiDB-lite"/>
    </source>
</evidence>
<protein>
    <recommendedName>
        <fullName evidence="4">Elongin-A</fullName>
    </recommendedName>
</protein>
<dbReference type="InterPro" id="IPR010684">
    <property type="entry name" value="RNA_pol_II_trans_fac_SIII_A"/>
</dbReference>
<name>A0AAD7UX63_9FUNG</name>
<feature type="compositionally biased region" description="Polar residues" evidence="1">
    <location>
        <begin position="174"/>
        <end position="200"/>
    </location>
</feature>
<gene>
    <name evidence="2" type="ORF">O0I10_010555</name>
</gene>
<feature type="region of interest" description="Disordered" evidence="1">
    <location>
        <begin position="217"/>
        <end position="304"/>
    </location>
</feature>
<dbReference type="PANTHER" id="PTHR15141">
    <property type="entry name" value="TRANSCRIPTION ELONGATION FACTOR B POLYPEPTIDE 3"/>
    <property type="match status" value="1"/>
</dbReference>
<dbReference type="PANTHER" id="PTHR15141:SF76">
    <property type="entry name" value="TRANSCRIPTION ELONGATION FACTOR B POLYPEPTIDE 3"/>
    <property type="match status" value="1"/>
</dbReference>
<sequence>MPKEIKSLVACSQDVLARHLDFLDDVGRAPYSLLREALCKATPQQLDRIERINPHLIPESIELWLPHCLSFSDIREAYNQDVYPEFTDWRQLYHERVQESERRRQMARAKMKKEYNKIQSEKAAKSIKVLSGVVPIQGRKTTTYEAAKRSTTSKLFRETRKAAERTHAIYKSKPSPSTVANQRPQRLSMQTTTTSSNQRPGSALTRAYNSLYEQQHMPPRSPIYRPLVQPPSRISSSSSPTAKNTPSPSPSSSECIPTSKKPRLNDRHHHHHHHLTTTSRSPRPNFSPNRSQSESASSHNASTAKRPVAIVNFDIFKQVSEEGFNPYHHG</sequence>
<dbReference type="Gene3D" id="6.10.250.3180">
    <property type="match status" value="1"/>
</dbReference>
<dbReference type="EMBL" id="JARTCD010000072">
    <property type="protein sequence ID" value="KAJ8653756.1"/>
    <property type="molecule type" value="Genomic_DNA"/>
</dbReference>
<dbReference type="Pfam" id="PF06881">
    <property type="entry name" value="Elongin_A"/>
    <property type="match status" value="1"/>
</dbReference>
<dbReference type="GO" id="GO:0070449">
    <property type="term" value="C:elongin complex"/>
    <property type="evidence" value="ECO:0007669"/>
    <property type="project" value="InterPro"/>
</dbReference>
<dbReference type="InterPro" id="IPR051870">
    <property type="entry name" value="Elongin-A_domain"/>
</dbReference>
<dbReference type="GO" id="GO:0006368">
    <property type="term" value="P:transcription elongation by RNA polymerase II"/>
    <property type="evidence" value="ECO:0007669"/>
    <property type="project" value="InterPro"/>
</dbReference>
<reference evidence="2 3" key="1">
    <citation type="submission" date="2023-03" db="EMBL/GenBank/DDBJ databases">
        <title>Genome sequence of Lichtheimia ornata CBS 291.66.</title>
        <authorList>
            <person name="Mohabir J.T."/>
            <person name="Shea T.P."/>
            <person name="Kurbessoian T."/>
            <person name="Berby B."/>
            <person name="Fontaine J."/>
            <person name="Livny J."/>
            <person name="Gnirke A."/>
            <person name="Stajich J.E."/>
            <person name="Cuomo C.A."/>
        </authorList>
    </citation>
    <scope>NUCLEOTIDE SEQUENCE [LARGE SCALE GENOMIC DNA]</scope>
    <source>
        <strain evidence="2">CBS 291.66</strain>
    </source>
</reference>
<feature type="compositionally biased region" description="Low complexity" evidence="1">
    <location>
        <begin position="230"/>
        <end position="259"/>
    </location>
</feature>
<proteinExistence type="predicted"/>